<dbReference type="CDD" id="cd00067">
    <property type="entry name" value="GAL4"/>
    <property type="match status" value="1"/>
</dbReference>
<dbReference type="Gene3D" id="4.10.240.10">
    <property type="entry name" value="Zn(2)-C6 fungal-type DNA-binding domain"/>
    <property type="match status" value="1"/>
</dbReference>
<accession>A0A9P6WPD9</accession>
<keyword evidence="5" id="KW-1185">Reference proteome</keyword>
<dbReference type="InterPro" id="IPR001138">
    <property type="entry name" value="Zn2Cys6_DnaBD"/>
</dbReference>
<keyword evidence="1" id="KW-0539">Nucleus</keyword>
<dbReference type="GO" id="GO:0008270">
    <property type="term" value="F:zinc ion binding"/>
    <property type="evidence" value="ECO:0007669"/>
    <property type="project" value="InterPro"/>
</dbReference>
<dbReference type="GO" id="GO:0000981">
    <property type="term" value="F:DNA-binding transcription factor activity, RNA polymerase II-specific"/>
    <property type="evidence" value="ECO:0007669"/>
    <property type="project" value="InterPro"/>
</dbReference>
<dbReference type="PANTHER" id="PTHR37534:SF46">
    <property type="entry name" value="ZN(II)2CYS6 TRANSCRIPTION FACTOR (EUROFUNG)"/>
    <property type="match status" value="1"/>
</dbReference>
<evidence type="ECO:0000259" key="3">
    <source>
        <dbReference type="PROSITE" id="PS50048"/>
    </source>
</evidence>
<dbReference type="InterPro" id="IPR036864">
    <property type="entry name" value="Zn2-C6_fun-type_DNA-bd_sf"/>
</dbReference>
<evidence type="ECO:0000256" key="2">
    <source>
        <dbReference type="SAM" id="MobiDB-lite"/>
    </source>
</evidence>
<sequence length="241" mass="26635">MANYRDYQQIIRLSANVSNSNKITKADNSHHHITSLPINNDYLTSSSSSSCSFNCSHEITKEKKKITRTKTGCFCCRRRKKKCDERKPACSGCLRNNLECVYPSEEEIKKASLSSTSSTSRKIKKISKIQDKFAATVLSEMKSSSIIKPSSSPSSSPSSFNNVSDAEEPGMCSPRSGDSTPHSSDVESPLASPTLQPYQYTLSSTDSKIPFFNINNDVKRSMILDVIAKPSRQISVKSLLN</sequence>
<feature type="domain" description="Zn(2)-C6 fungal-type" evidence="3">
    <location>
        <begin position="72"/>
        <end position="102"/>
    </location>
</feature>
<dbReference type="AlphaFoldDB" id="A0A9P6WPD9"/>
<dbReference type="SMART" id="SM00066">
    <property type="entry name" value="GAL4"/>
    <property type="match status" value="1"/>
</dbReference>
<evidence type="ECO:0000313" key="4">
    <source>
        <dbReference type="EMBL" id="KAG0690749.1"/>
    </source>
</evidence>
<proteinExistence type="predicted"/>
<dbReference type="PANTHER" id="PTHR37534">
    <property type="entry name" value="TRANSCRIPTIONAL ACTIVATOR PROTEIN UGA3"/>
    <property type="match status" value="1"/>
</dbReference>
<name>A0A9P6WPD9_9ASCO</name>
<dbReference type="Proteomes" id="UP000697127">
    <property type="component" value="Unassembled WGS sequence"/>
</dbReference>
<dbReference type="PROSITE" id="PS50048">
    <property type="entry name" value="ZN2_CY6_FUNGAL_2"/>
    <property type="match status" value="1"/>
</dbReference>
<dbReference type="PROSITE" id="PS00463">
    <property type="entry name" value="ZN2_CY6_FUNGAL_1"/>
    <property type="match status" value="1"/>
</dbReference>
<protein>
    <recommendedName>
        <fullName evidence="3">Zn(2)-C6 fungal-type domain-containing protein</fullName>
    </recommendedName>
</protein>
<dbReference type="SUPFAM" id="SSF57701">
    <property type="entry name" value="Zn2/Cys6 DNA-binding domain"/>
    <property type="match status" value="1"/>
</dbReference>
<dbReference type="Pfam" id="PF00172">
    <property type="entry name" value="Zn_clus"/>
    <property type="match status" value="1"/>
</dbReference>
<feature type="region of interest" description="Disordered" evidence="2">
    <location>
        <begin position="144"/>
        <end position="192"/>
    </location>
</feature>
<comment type="caution">
    <text evidence="4">The sequence shown here is derived from an EMBL/GenBank/DDBJ whole genome shotgun (WGS) entry which is preliminary data.</text>
</comment>
<gene>
    <name evidence="4" type="ORF">C6P40_001481</name>
</gene>
<evidence type="ECO:0000313" key="5">
    <source>
        <dbReference type="Proteomes" id="UP000697127"/>
    </source>
</evidence>
<dbReference type="OrthoDB" id="3995296at2759"/>
<organism evidence="4 5">
    <name type="scientific">Pichia californica</name>
    <dbReference type="NCBI Taxonomy" id="460514"/>
    <lineage>
        <taxon>Eukaryota</taxon>
        <taxon>Fungi</taxon>
        <taxon>Dikarya</taxon>
        <taxon>Ascomycota</taxon>
        <taxon>Saccharomycotina</taxon>
        <taxon>Pichiomycetes</taxon>
        <taxon>Pichiales</taxon>
        <taxon>Pichiaceae</taxon>
        <taxon>Pichia</taxon>
    </lineage>
</organism>
<evidence type="ECO:0000256" key="1">
    <source>
        <dbReference type="ARBA" id="ARBA00023242"/>
    </source>
</evidence>
<dbReference type="EMBL" id="PUHW01000019">
    <property type="protein sequence ID" value="KAG0690749.1"/>
    <property type="molecule type" value="Genomic_DNA"/>
</dbReference>
<reference evidence="4" key="1">
    <citation type="submission" date="2020-11" db="EMBL/GenBank/DDBJ databases">
        <title>Kefir isolates.</title>
        <authorList>
            <person name="Marcisauskas S."/>
            <person name="Kim Y."/>
            <person name="Blasche S."/>
        </authorList>
    </citation>
    <scope>NUCLEOTIDE SEQUENCE</scope>
    <source>
        <strain evidence="4">Olga-1</strain>
    </source>
</reference>
<feature type="compositionally biased region" description="Low complexity" evidence="2">
    <location>
        <begin position="144"/>
        <end position="159"/>
    </location>
</feature>